<keyword evidence="2" id="KW-1185">Reference proteome</keyword>
<dbReference type="SUPFAM" id="SSF53254">
    <property type="entry name" value="Phosphoglycerate mutase-like"/>
    <property type="match status" value="1"/>
</dbReference>
<proteinExistence type="predicted"/>
<protein>
    <recommendedName>
        <fullName evidence="3">Histidine phosphatase family protein</fullName>
    </recommendedName>
</protein>
<sequence>MPLLLLRHVHAGDRRSWDGDDRRRPASERGRRQAVGIVEQYADLPVRRILTSPYTRCVESVEPLAAARGVEVERDDALAEGVPLDVVHRLFAQAGPDAVLCSHGDVIGMVVRDLHDRGVDVGGPDGLRWAKGSTWLLAGADPRRPASVRYLPPPQRP</sequence>
<gene>
    <name evidence="1" type="ORF">GCM10011354_31370</name>
</gene>
<organism evidence="1 2">
    <name type="scientific">Egicoccus halophilus</name>
    <dbReference type="NCBI Taxonomy" id="1670830"/>
    <lineage>
        <taxon>Bacteria</taxon>
        <taxon>Bacillati</taxon>
        <taxon>Actinomycetota</taxon>
        <taxon>Nitriliruptoria</taxon>
        <taxon>Egicoccales</taxon>
        <taxon>Egicoccaceae</taxon>
        <taxon>Egicoccus</taxon>
    </lineage>
</organism>
<reference evidence="1" key="1">
    <citation type="journal article" date="2014" name="Int. J. Syst. Evol. Microbiol.">
        <title>Complete genome sequence of Corynebacterium casei LMG S-19264T (=DSM 44701T), isolated from a smear-ripened cheese.</title>
        <authorList>
            <consortium name="US DOE Joint Genome Institute (JGI-PGF)"/>
            <person name="Walter F."/>
            <person name="Albersmeier A."/>
            <person name="Kalinowski J."/>
            <person name="Ruckert C."/>
        </authorList>
    </citation>
    <scope>NUCLEOTIDE SEQUENCE</scope>
    <source>
        <strain evidence="1">CGMCC 1.14988</strain>
    </source>
</reference>
<dbReference type="RefSeq" id="WP_165403835.1">
    <property type="nucleotide sequence ID" value="NZ_BMHA01000013.1"/>
</dbReference>
<dbReference type="InterPro" id="IPR029033">
    <property type="entry name" value="His_PPase_superfam"/>
</dbReference>
<dbReference type="Pfam" id="PF00300">
    <property type="entry name" value="His_Phos_1"/>
    <property type="match status" value="1"/>
</dbReference>
<dbReference type="AlphaFoldDB" id="A0A8J3EZ05"/>
<dbReference type="CDD" id="cd07067">
    <property type="entry name" value="HP_PGM_like"/>
    <property type="match status" value="1"/>
</dbReference>
<name>A0A8J3EZ05_9ACTN</name>
<dbReference type="Gene3D" id="3.40.50.1240">
    <property type="entry name" value="Phosphoglycerate mutase-like"/>
    <property type="match status" value="1"/>
</dbReference>
<comment type="caution">
    <text evidence="1">The sequence shown here is derived from an EMBL/GenBank/DDBJ whole genome shotgun (WGS) entry which is preliminary data.</text>
</comment>
<dbReference type="EMBL" id="BMHA01000013">
    <property type="protein sequence ID" value="GGI08895.1"/>
    <property type="molecule type" value="Genomic_DNA"/>
</dbReference>
<evidence type="ECO:0000313" key="1">
    <source>
        <dbReference type="EMBL" id="GGI08895.1"/>
    </source>
</evidence>
<dbReference type="InterPro" id="IPR013078">
    <property type="entry name" value="His_Pase_superF_clade-1"/>
</dbReference>
<evidence type="ECO:0000313" key="2">
    <source>
        <dbReference type="Proteomes" id="UP000650511"/>
    </source>
</evidence>
<evidence type="ECO:0008006" key="3">
    <source>
        <dbReference type="Google" id="ProtNLM"/>
    </source>
</evidence>
<reference evidence="1" key="2">
    <citation type="submission" date="2020-09" db="EMBL/GenBank/DDBJ databases">
        <authorList>
            <person name="Sun Q."/>
            <person name="Zhou Y."/>
        </authorList>
    </citation>
    <scope>NUCLEOTIDE SEQUENCE</scope>
    <source>
        <strain evidence="1">CGMCC 1.14988</strain>
    </source>
</reference>
<dbReference type="SMART" id="SM00855">
    <property type="entry name" value="PGAM"/>
    <property type="match status" value="1"/>
</dbReference>
<dbReference type="Proteomes" id="UP000650511">
    <property type="component" value="Unassembled WGS sequence"/>
</dbReference>
<accession>A0A8J3EZ05</accession>